<proteinExistence type="predicted"/>
<reference evidence="2" key="1">
    <citation type="submission" date="2022-11" db="UniProtKB">
        <authorList>
            <consortium name="WormBaseParasite"/>
        </authorList>
    </citation>
    <scope>IDENTIFICATION</scope>
</reference>
<name>A0AC35FRP1_9BILA</name>
<evidence type="ECO:0000313" key="2">
    <source>
        <dbReference type="WBParaSite" id="PS1159_v2.g20162.t1"/>
    </source>
</evidence>
<protein>
    <submittedName>
        <fullName evidence="2">Uncharacterized protein</fullName>
    </submittedName>
</protein>
<dbReference type="WBParaSite" id="PS1159_v2.g20162.t1">
    <property type="protein sequence ID" value="PS1159_v2.g20162.t1"/>
    <property type="gene ID" value="PS1159_v2.g20162"/>
</dbReference>
<evidence type="ECO:0000313" key="1">
    <source>
        <dbReference type="Proteomes" id="UP000887580"/>
    </source>
</evidence>
<dbReference type="Proteomes" id="UP000887580">
    <property type="component" value="Unplaced"/>
</dbReference>
<sequence length="86" mass="9841">MSGDYGTIVKDYSIESAAETNSITFFKFWLLFNNFSETAWIKTKEYLFDESNKLKNNNSEKIQLLPLHGPRSSTKKFNLVLGIGRG</sequence>
<accession>A0AC35FRP1</accession>
<organism evidence="1 2">
    <name type="scientific">Panagrolaimus sp. PS1159</name>
    <dbReference type="NCBI Taxonomy" id="55785"/>
    <lineage>
        <taxon>Eukaryota</taxon>
        <taxon>Metazoa</taxon>
        <taxon>Ecdysozoa</taxon>
        <taxon>Nematoda</taxon>
        <taxon>Chromadorea</taxon>
        <taxon>Rhabditida</taxon>
        <taxon>Tylenchina</taxon>
        <taxon>Panagrolaimomorpha</taxon>
        <taxon>Panagrolaimoidea</taxon>
        <taxon>Panagrolaimidae</taxon>
        <taxon>Panagrolaimus</taxon>
    </lineage>
</organism>